<evidence type="ECO:0000313" key="3">
    <source>
        <dbReference type="Proteomes" id="UP000749320"/>
    </source>
</evidence>
<protein>
    <submittedName>
        <fullName evidence="2">Uncharacterized protein</fullName>
    </submittedName>
</protein>
<keyword evidence="1" id="KW-1133">Transmembrane helix</keyword>
<dbReference type="Proteomes" id="UP000749320">
    <property type="component" value="Unassembled WGS sequence"/>
</dbReference>
<gene>
    <name evidence="2" type="ORF">K8V91_11680</name>
</gene>
<sequence>MKKVSNTEQLAGTINKGIRIFGKVFTIYAILVVVALVGLIVYALVR</sequence>
<feature type="transmembrane region" description="Helical" evidence="1">
    <location>
        <begin position="20"/>
        <end position="45"/>
    </location>
</feature>
<reference evidence="2" key="1">
    <citation type="journal article" date="2021" name="PeerJ">
        <title>Extensive microbial diversity within the chicken gut microbiome revealed by metagenomics and culture.</title>
        <authorList>
            <person name="Gilroy R."/>
            <person name="Ravi A."/>
            <person name="Getino M."/>
            <person name="Pursley I."/>
            <person name="Horton D.L."/>
            <person name="Alikhan N.F."/>
            <person name="Baker D."/>
            <person name="Gharbi K."/>
            <person name="Hall N."/>
            <person name="Watson M."/>
            <person name="Adriaenssens E.M."/>
            <person name="Foster-Nyarko E."/>
            <person name="Jarju S."/>
            <person name="Secka A."/>
            <person name="Antonio M."/>
            <person name="Oren A."/>
            <person name="Chaudhuri R.R."/>
            <person name="La Ragione R."/>
            <person name="Hildebrand F."/>
            <person name="Pallen M.J."/>
        </authorList>
    </citation>
    <scope>NUCLEOTIDE SEQUENCE</scope>
    <source>
        <strain evidence="2">CHK193-16274</strain>
    </source>
</reference>
<keyword evidence="1" id="KW-0472">Membrane</keyword>
<name>A0A921KKD4_9FIRM</name>
<comment type="caution">
    <text evidence="2">The sequence shown here is derived from an EMBL/GenBank/DDBJ whole genome shotgun (WGS) entry which is preliminary data.</text>
</comment>
<dbReference type="EMBL" id="DYWV01000398">
    <property type="protein sequence ID" value="HJF41574.1"/>
    <property type="molecule type" value="Genomic_DNA"/>
</dbReference>
<organism evidence="2 3">
    <name type="scientific">Thomasclavelia spiroformis</name>
    <dbReference type="NCBI Taxonomy" id="29348"/>
    <lineage>
        <taxon>Bacteria</taxon>
        <taxon>Bacillati</taxon>
        <taxon>Bacillota</taxon>
        <taxon>Erysipelotrichia</taxon>
        <taxon>Erysipelotrichales</taxon>
        <taxon>Coprobacillaceae</taxon>
        <taxon>Thomasclavelia</taxon>
    </lineage>
</organism>
<reference evidence="2" key="2">
    <citation type="submission" date="2021-09" db="EMBL/GenBank/DDBJ databases">
        <authorList>
            <person name="Gilroy R."/>
        </authorList>
    </citation>
    <scope>NUCLEOTIDE SEQUENCE</scope>
    <source>
        <strain evidence="2">CHK193-16274</strain>
    </source>
</reference>
<proteinExistence type="predicted"/>
<dbReference type="AlphaFoldDB" id="A0A921KKD4"/>
<accession>A0A921KKD4</accession>
<evidence type="ECO:0000313" key="2">
    <source>
        <dbReference type="EMBL" id="HJF41574.1"/>
    </source>
</evidence>
<keyword evidence="1" id="KW-0812">Transmembrane</keyword>
<evidence type="ECO:0000256" key="1">
    <source>
        <dbReference type="SAM" id="Phobius"/>
    </source>
</evidence>